<dbReference type="InterPro" id="IPR038078">
    <property type="entry name" value="PhoU-like_sf"/>
</dbReference>
<dbReference type="Gene3D" id="1.20.58.220">
    <property type="entry name" value="Phosphate transport system protein phou homolog 2, domain 2"/>
    <property type="match status" value="1"/>
</dbReference>
<dbReference type="Gene3D" id="3.90.79.10">
    <property type="entry name" value="Nucleoside Triphosphate Pyrophosphohydrolase"/>
    <property type="match status" value="1"/>
</dbReference>
<dbReference type="STRING" id="1219043.SCH01S_01_00570"/>
<dbReference type="EMBL" id="BBWU01000001">
    <property type="protein sequence ID" value="GAO37894.1"/>
    <property type="molecule type" value="Genomic_DNA"/>
</dbReference>
<dbReference type="Pfam" id="PF01865">
    <property type="entry name" value="PhoU_div"/>
    <property type="match status" value="1"/>
</dbReference>
<comment type="caution">
    <text evidence="3">The sequence shown here is derived from an EMBL/GenBank/DDBJ whole genome shotgun (WGS) entry which is preliminary data.</text>
</comment>
<dbReference type="SUPFAM" id="SSF55811">
    <property type="entry name" value="Nudix"/>
    <property type="match status" value="1"/>
</dbReference>
<protein>
    <recommendedName>
        <fullName evidence="2">Nudix hydrolase domain-containing protein</fullName>
    </recommendedName>
</protein>
<dbReference type="GO" id="GO:0016462">
    <property type="term" value="F:pyrophosphatase activity"/>
    <property type="evidence" value="ECO:0007669"/>
    <property type="project" value="InterPro"/>
</dbReference>
<evidence type="ECO:0000313" key="4">
    <source>
        <dbReference type="Proteomes" id="UP000033202"/>
    </source>
</evidence>
<dbReference type="InterPro" id="IPR015797">
    <property type="entry name" value="NUDIX_hydrolase-like_dom_sf"/>
</dbReference>
<feature type="domain" description="Nudix hydrolase" evidence="2">
    <location>
        <begin position="9"/>
        <end position="142"/>
    </location>
</feature>
<dbReference type="Pfam" id="PF00293">
    <property type="entry name" value="NUDIX"/>
    <property type="match status" value="1"/>
</dbReference>
<dbReference type="InterPro" id="IPR047198">
    <property type="entry name" value="DDP-like_NUDIX"/>
</dbReference>
<dbReference type="InterPro" id="IPR052912">
    <property type="entry name" value="UPF0111_domain"/>
</dbReference>
<keyword evidence="4" id="KW-1185">Reference proteome</keyword>
<dbReference type="PROSITE" id="PS51462">
    <property type="entry name" value="NUDIX"/>
    <property type="match status" value="1"/>
</dbReference>
<reference evidence="3 4" key="1">
    <citation type="submission" date="2015-04" db="EMBL/GenBank/DDBJ databases">
        <title>Whole genome shotgun sequence of Sphingomonas changbaiensis NBRC 104936.</title>
        <authorList>
            <person name="Katano-Makiyama Y."/>
            <person name="Hosoyama A."/>
            <person name="Hashimoto M."/>
            <person name="Noguchi M."/>
            <person name="Tsuchikane K."/>
            <person name="Ohji S."/>
            <person name="Yamazoe A."/>
            <person name="Ichikawa N."/>
            <person name="Kimura A."/>
            <person name="Fujita N."/>
        </authorList>
    </citation>
    <scope>NUCLEOTIDE SEQUENCE [LARGE SCALE GENOMIC DNA]</scope>
    <source>
        <strain evidence="3 4">NBRC 104936</strain>
    </source>
</reference>
<dbReference type="PANTHER" id="PTHR37298">
    <property type="entry name" value="UPF0111 PROTEIN YKAA"/>
    <property type="match status" value="1"/>
</dbReference>
<evidence type="ECO:0000313" key="3">
    <source>
        <dbReference type="EMBL" id="GAO37894.1"/>
    </source>
</evidence>
<organism evidence="3 4">
    <name type="scientific">Sphingomonas changbaiensis NBRC 104936</name>
    <dbReference type="NCBI Taxonomy" id="1219043"/>
    <lineage>
        <taxon>Bacteria</taxon>
        <taxon>Pseudomonadati</taxon>
        <taxon>Pseudomonadota</taxon>
        <taxon>Alphaproteobacteria</taxon>
        <taxon>Sphingomonadales</taxon>
        <taxon>Sphingomonadaceae</taxon>
        <taxon>Sphingomonas</taxon>
    </lineage>
</organism>
<gene>
    <name evidence="3" type="ORF">SCH01S_01_00570</name>
</gene>
<accession>A0A0E9MK37</accession>
<dbReference type="CDD" id="cd04666">
    <property type="entry name" value="NUDIX_DIPP2_like_Nudt4"/>
    <property type="match status" value="1"/>
</dbReference>
<proteinExistence type="inferred from homology"/>
<name>A0A0E9MK37_9SPHN</name>
<dbReference type="InterPro" id="IPR000086">
    <property type="entry name" value="NUDIX_hydrolase_dom"/>
</dbReference>
<comment type="similarity">
    <text evidence="1">Belongs to the UPF0111 family.</text>
</comment>
<sequence>MRLPDYRRRQIQQVAALPYRITPGGSAEVLLITSRDTQRWVVPKGNLMRGYSAHEAAAIEAYEEAGVRGIPCPTALGVFIYWKTRRARLAKQVSATLYPLSVVEQLEDWPEREQRTTRWFGLAEAAAAVDEPELKRLIAGFRAPPAPSGLASRVLPALQTRVRRRLPVLGWFHKLMPSQGRFFELFDAHAQTLVGGADALARLLHGEGAIPELIEEIVRREHEADDITRDVLQDVRRVFVTPFDRSAITDLIGVMDDAIDQMNQTANVIGLYGVTTFEPQMRDMAGIIVEAARIVAEAVPLLRSLGQNAGRLHELTGRLIQIEGHADHIHDQGLKALFKACKTDPMAFIVCKEIYSHLERIVDKFEDVANEIQGLVIDHA</sequence>
<dbReference type="AlphaFoldDB" id="A0A0E9MK37"/>
<dbReference type="Proteomes" id="UP000033202">
    <property type="component" value="Unassembled WGS sequence"/>
</dbReference>
<dbReference type="InterPro" id="IPR018445">
    <property type="entry name" value="Put_Phosphate_transp_reg"/>
</dbReference>
<dbReference type="PANTHER" id="PTHR37298:SF1">
    <property type="entry name" value="UPF0111 PROTEIN YKAA"/>
    <property type="match status" value="1"/>
</dbReference>
<evidence type="ECO:0000256" key="1">
    <source>
        <dbReference type="ARBA" id="ARBA00008591"/>
    </source>
</evidence>
<evidence type="ECO:0000259" key="2">
    <source>
        <dbReference type="PROSITE" id="PS51462"/>
    </source>
</evidence>